<keyword evidence="2" id="KW-1185">Reference proteome</keyword>
<evidence type="ECO:0000313" key="1">
    <source>
        <dbReference type="EMBL" id="CAG8553504.1"/>
    </source>
</evidence>
<dbReference type="Proteomes" id="UP000789525">
    <property type="component" value="Unassembled WGS sequence"/>
</dbReference>
<gene>
    <name evidence="1" type="ORF">ACOLOM_LOCUS4948</name>
</gene>
<protein>
    <submittedName>
        <fullName evidence="1">2166_t:CDS:1</fullName>
    </submittedName>
</protein>
<evidence type="ECO:0000313" key="2">
    <source>
        <dbReference type="Proteomes" id="UP000789525"/>
    </source>
</evidence>
<organism evidence="1 2">
    <name type="scientific">Acaulospora colombiana</name>
    <dbReference type="NCBI Taxonomy" id="27376"/>
    <lineage>
        <taxon>Eukaryota</taxon>
        <taxon>Fungi</taxon>
        <taxon>Fungi incertae sedis</taxon>
        <taxon>Mucoromycota</taxon>
        <taxon>Glomeromycotina</taxon>
        <taxon>Glomeromycetes</taxon>
        <taxon>Diversisporales</taxon>
        <taxon>Acaulosporaceae</taxon>
        <taxon>Acaulospora</taxon>
    </lineage>
</organism>
<comment type="caution">
    <text evidence="1">The sequence shown here is derived from an EMBL/GenBank/DDBJ whole genome shotgun (WGS) entry which is preliminary data.</text>
</comment>
<name>A0ACA9LXT0_9GLOM</name>
<dbReference type="EMBL" id="CAJVPT010008598">
    <property type="protein sequence ID" value="CAG8553504.1"/>
    <property type="molecule type" value="Genomic_DNA"/>
</dbReference>
<reference evidence="1" key="1">
    <citation type="submission" date="2021-06" db="EMBL/GenBank/DDBJ databases">
        <authorList>
            <person name="Kallberg Y."/>
            <person name="Tangrot J."/>
            <person name="Rosling A."/>
        </authorList>
    </citation>
    <scope>NUCLEOTIDE SEQUENCE</scope>
    <source>
        <strain evidence="1">CL356</strain>
    </source>
</reference>
<proteinExistence type="predicted"/>
<sequence length="419" mass="46365">MYGSYSITRINEVQYSLWAMTRVKSTFALQKSMLAESLVASSNQMEHGYVPADGSTPSIHVTDLSPAPSNVNFVILSAKSRITFMRSTIMQFIFAESTFIGKHATYQYTKNRTNSNMLDLMSILKILRHSIIAKNAVNIANTTALSRHPQNEHETSHGSMSQTEWVIEGDDDATLELEGRKYATGDSGAPMLCSMLCKTLGRHAHIDTCRADDPANCSDAGVEHIKQKNGPGNHDWITHRLFWARSGDEHDKDTNPNAVASYCTLPLFHGPADAADAPPLGHISQDGHAYNCKNPAEMQRSFHMLEATNKIVQKADNRFGAVISSIYGFWTARETAVRAGAKNGMRRDAYSIITFESSASVTISNDTSSDPDQLLDLILNNANYYGGTNFTRAIETIQQQMEDTWSTERSVSTRPILLI</sequence>
<accession>A0ACA9LXT0</accession>